<gene>
    <name evidence="2" type="ORF">QTG54_016024</name>
</gene>
<proteinExistence type="predicted"/>
<feature type="region of interest" description="Disordered" evidence="1">
    <location>
        <begin position="37"/>
        <end position="81"/>
    </location>
</feature>
<evidence type="ECO:0000313" key="2">
    <source>
        <dbReference type="EMBL" id="KAK1733307.1"/>
    </source>
</evidence>
<comment type="caution">
    <text evidence="2">The sequence shown here is derived from an EMBL/GenBank/DDBJ whole genome shotgun (WGS) entry which is preliminary data.</text>
</comment>
<feature type="compositionally biased region" description="Polar residues" evidence="1">
    <location>
        <begin position="166"/>
        <end position="184"/>
    </location>
</feature>
<feature type="compositionally biased region" description="Low complexity" evidence="1">
    <location>
        <begin position="146"/>
        <end position="161"/>
    </location>
</feature>
<feature type="compositionally biased region" description="Basic residues" evidence="1">
    <location>
        <begin position="189"/>
        <end position="198"/>
    </location>
</feature>
<dbReference type="AlphaFoldDB" id="A0AAD8XT89"/>
<sequence>MAIQRVDTSSNNFLILSQADSLAAFLSDWIEESTAQMSAPHHRPFSPPPPPDFPSGTLRRRSTYISNGGNRDSSNGRAISSRVISLRTSPRLLHEEEPHLNPQSPNGITFKSSPSCVREVLNRGSFTVGNGGGILPLPFAVRRNEQTTQQQQPPSTSSGSGRLASPSLSLNHHQQVGEVTSIRSAPSLRSKRATRGSRRHSDPGTSLPISSEAGNRADKSCVLTKSEHGAPWNQV</sequence>
<evidence type="ECO:0000256" key="1">
    <source>
        <dbReference type="SAM" id="MobiDB-lite"/>
    </source>
</evidence>
<keyword evidence="3" id="KW-1185">Reference proteome</keyword>
<reference evidence="2" key="1">
    <citation type="submission" date="2023-06" db="EMBL/GenBank/DDBJ databases">
        <title>Survivors Of The Sea: Transcriptome response of Skeletonema marinoi to long-term dormancy.</title>
        <authorList>
            <person name="Pinder M.I.M."/>
            <person name="Kourtchenko O."/>
            <person name="Robertson E.K."/>
            <person name="Larsson T."/>
            <person name="Maumus F."/>
            <person name="Osuna-Cruz C.M."/>
            <person name="Vancaester E."/>
            <person name="Stenow R."/>
            <person name="Vandepoele K."/>
            <person name="Ploug H."/>
            <person name="Bruchert V."/>
            <person name="Godhe A."/>
            <person name="Topel M."/>
        </authorList>
    </citation>
    <scope>NUCLEOTIDE SEQUENCE</scope>
    <source>
        <strain evidence="2">R05AC</strain>
    </source>
</reference>
<name>A0AAD8XT89_9STRA</name>
<evidence type="ECO:0000313" key="3">
    <source>
        <dbReference type="Proteomes" id="UP001224775"/>
    </source>
</evidence>
<feature type="compositionally biased region" description="Polar residues" evidence="1">
    <location>
        <begin position="63"/>
        <end position="81"/>
    </location>
</feature>
<organism evidence="2 3">
    <name type="scientific">Skeletonema marinoi</name>
    <dbReference type="NCBI Taxonomy" id="267567"/>
    <lineage>
        <taxon>Eukaryota</taxon>
        <taxon>Sar</taxon>
        <taxon>Stramenopiles</taxon>
        <taxon>Ochrophyta</taxon>
        <taxon>Bacillariophyta</taxon>
        <taxon>Coscinodiscophyceae</taxon>
        <taxon>Thalassiosirophycidae</taxon>
        <taxon>Thalassiosirales</taxon>
        <taxon>Skeletonemataceae</taxon>
        <taxon>Skeletonema</taxon>
        <taxon>Skeletonema marinoi-dohrnii complex</taxon>
    </lineage>
</organism>
<dbReference type="Proteomes" id="UP001224775">
    <property type="component" value="Unassembled WGS sequence"/>
</dbReference>
<dbReference type="EMBL" id="JATAAI010000051">
    <property type="protein sequence ID" value="KAK1733307.1"/>
    <property type="molecule type" value="Genomic_DNA"/>
</dbReference>
<feature type="compositionally biased region" description="Polar residues" evidence="1">
    <location>
        <begin position="203"/>
        <end position="213"/>
    </location>
</feature>
<feature type="region of interest" description="Disordered" evidence="1">
    <location>
        <begin position="144"/>
        <end position="235"/>
    </location>
</feature>
<protein>
    <submittedName>
        <fullName evidence="2">Uncharacterized protein</fullName>
    </submittedName>
</protein>
<accession>A0AAD8XT89</accession>